<dbReference type="InterPro" id="IPR050471">
    <property type="entry name" value="AB_hydrolase"/>
</dbReference>
<evidence type="ECO:0000313" key="3">
    <source>
        <dbReference type="EMBL" id="WNE94350.1"/>
    </source>
</evidence>
<name>A0ABY9UR19_9ACTN</name>
<evidence type="ECO:0000256" key="1">
    <source>
        <dbReference type="SAM" id="MobiDB-lite"/>
    </source>
</evidence>
<dbReference type="Pfam" id="PF00561">
    <property type="entry name" value="Abhydrolase_1"/>
    <property type="match status" value="1"/>
</dbReference>
<dbReference type="RefSeq" id="WP_311033822.1">
    <property type="nucleotide sequence ID" value="NZ_CP117522.1"/>
</dbReference>
<dbReference type="PANTHER" id="PTHR43433:SF5">
    <property type="entry name" value="AB HYDROLASE-1 DOMAIN-CONTAINING PROTEIN"/>
    <property type="match status" value="1"/>
</dbReference>
<accession>A0ABY9UR19</accession>
<dbReference type="SUPFAM" id="SSF53474">
    <property type="entry name" value="alpha/beta-Hydrolases"/>
    <property type="match status" value="1"/>
</dbReference>
<dbReference type="InterPro" id="IPR029058">
    <property type="entry name" value="AB_hydrolase_fold"/>
</dbReference>
<proteinExistence type="predicted"/>
<dbReference type="InterPro" id="IPR000073">
    <property type="entry name" value="AB_hydrolase_1"/>
</dbReference>
<feature type="domain" description="AB hydrolase-1" evidence="2">
    <location>
        <begin position="18"/>
        <end position="250"/>
    </location>
</feature>
<evidence type="ECO:0000259" key="2">
    <source>
        <dbReference type="Pfam" id="PF00561"/>
    </source>
</evidence>
<dbReference type="PANTHER" id="PTHR43433">
    <property type="entry name" value="HYDROLASE, ALPHA/BETA FOLD FAMILY PROTEIN"/>
    <property type="match status" value="1"/>
</dbReference>
<feature type="compositionally biased region" description="Gly residues" evidence="1">
    <location>
        <begin position="53"/>
        <end position="66"/>
    </location>
</feature>
<keyword evidence="4" id="KW-1185">Reference proteome</keyword>
<dbReference type="EMBL" id="CP117522">
    <property type="protein sequence ID" value="WNE94350.1"/>
    <property type="molecule type" value="Genomic_DNA"/>
</dbReference>
<dbReference type="Proteomes" id="UP001305606">
    <property type="component" value="Chromosome"/>
</dbReference>
<protein>
    <submittedName>
        <fullName evidence="3">Alpha/beta fold hydrolase</fullName>
    </submittedName>
</protein>
<keyword evidence="3" id="KW-0378">Hydrolase</keyword>
<evidence type="ECO:0000313" key="4">
    <source>
        <dbReference type="Proteomes" id="UP001305606"/>
    </source>
</evidence>
<gene>
    <name evidence="3" type="ORF">PS467_02925</name>
</gene>
<organism evidence="3 4">
    <name type="scientific">Streptomyces luomodiensis</name>
    <dbReference type="NCBI Taxonomy" id="3026192"/>
    <lineage>
        <taxon>Bacteria</taxon>
        <taxon>Bacillati</taxon>
        <taxon>Actinomycetota</taxon>
        <taxon>Actinomycetes</taxon>
        <taxon>Kitasatosporales</taxon>
        <taxon>Streptomycetaceae</taxon>
        <taxon>Streptomyces</taxon>
    </lineage>
</organism>
<dbReference type="PRINTS" id="PR00111">
    <property type="entry name" value="ABHYDROLASE"/>
</dbReference>
<feature type="region of interest" description="Disordered" evidence="1">
    <location>
        <begin position="51"/>
        <end position="74"/>
    </location>
</feature>
<dbReference type="GO" id="GO:0016787">
    <property type="term" value="F:hydrolase activity"/>
    <property type="evidence" value="ECO:0007669"/>
    <property type="project" value="UniProtKB-KW"/>
</dbReference>
<sequence>MTPRPPLHHRIDGPAEAPLLVLGPSLGTRTAVWEPHATALAGHYRVLRYDLPGHGGPPGHPSGGPAPGTPGPGRTTVEDLASSVLDLVDHHGRDRFHYAGISLGGAIGAQLAVRHPERVASLTLVCSSAHFGAPGPWYERAALVRRAGTGALLTAMPGRWFADPATAETPVGKELLRDLATTDPAGYAACCDALARYDLRGELARIGAPTLVLGGVHDLATPLDHARELAEGIPGATLKTVATGHLAVEEPDAVGAALTAHLGAAGRGL</sequence>
<reference evidence="3 4" key="1">
    <citation type="submission" date="2023-02" db="EMBL/GenBank/DDBJ databases">
        <title>Streptomyces sp. SCA4-21 with antifungal activity against Fusarium oxysporum f. sp. cubense, Streptomyces sp. SCA2-17 with antifungal activity against Fusarium oxysporum f. sp. cubense.</title>
        <authorList>
            <person name="Qi D."/>
        </authorList>
    </citation>
    <scope>NUCLEOTIDE SEQUENCE [LARGE SCALE GENOMIC DNA]</scope>
    <source>
        <strain evidence="3 4">SCA4-21</strain>
    </source>
</reference>
<dbReference type="Gene3D" id="3.40.50.1820">
    <property type="entry name" value="alpha/beta hydrolase"/>
    <property type="match status" value="1"/>
</dbReference>